<evidence type="ECO:0000256" key="1">
    <source>
        <dbReference type="SAM" id="MobiDB-lite"/>
    </source>
</evidence>
<comment type="caution">
    <text evidence="2">The sequence shown here is derived from an EMBL/GenBank/DDBJ whole genome shotgun (WGS) entry which is preliminary data.</text>
</comment>
<proteinExistence type="predicted"/>
<name>A0A8H3ICH2_9LECA</name>
<feature type="compositionally biased region" description="Pro residues" evidence="1">
    <location>
        <begin position="203"/>
        <end position="212"/>
    </location>
</feature>
<feature type="compositionally biased region" description="Polar residues" evidence="1">
    <location>
        <begin position="174"/>
        <end position="190"/>
    </location>
</feature>
<accession>A0A8H3ICH2</accession>
<feature type="region of interest" description="Disordered" evidence="1">
    <location>
        <begin position="174"/>
        <end position="256"/>
    </location>
</feature>
<dbReference type="AlphaFoldDB" id="A0A8H3ICH2"/>
<gene>
    <name evidence="2" type="ORF">ALECFALPRED_007055</name>
</gene>
<sequence length="373" mass="41670">MPLSILVSDGDPSNAFHDQFSTIIRLESRLQGDHSEDIIGPARQRWVVRHLIEVARAQRFTSQRPTAQTSTLNVHAPEFFTPSSTRASTLNVHAPEFVTPPPAQATTISRSERVTPWYEHFNLADQGLYFDSFGPQPRITPFNRLSRHPSPYTPFNPAELAGYRAVVRAQLLQSSESQHNAPSGQINHTPDSFIRPSPTLPHTQPPSTPPNNFPRVRYPSTPPNRPIRHRRHTPSTDSDSLPELLDRSTLRASTEPIVESAGMGTLTAPEHYQPFEIYALEVQRGDFIQSVKNPGEVMDHYPCDALDYEPIGENEARPVNANGGLRIQFKGADGTIRAKVFKGLDKVRVLREVAKDDDDDAEAAEEEVKKEGQ</sequence>
<reference evidence="2" key="1">
    <citation type="submission" date="2021-03" db="EMBL/GenBank/DDBJ databases">
        <authorList>
            <person name="Tagirdzhanova G."/>
        </authorList>
    </citation>
    <scope>NUCLEOTIDE SEQUENCE</scope>
</reference>
<evidence type="ECO:0000313" key="3">
    <source>
        <dbReference type="Proteomes" id="UP000664203"/>
    </source>
</evidence>
<organism evidence="2 3">
    <name type="scientific">Alectoria fallacina</name>
    <dbReference type="NCBI Taxonomy" id="1903189"/>
    <lineage>
        <taxon>Eukaryota</taxon>
        <taxon>Fungi</taxon>
        <taxon>Dikarya</taxon>
        <taxon>Ascomycota</taxon>
        <taxon>Pezizomycotina</taxon>
        <taxon>Lecanoromycetes</taxon>
        <taxon>OSLEUM clade</taxon>
        <taxon>Lecanoromycetidae</taxon>
        <taxon>Lecanorales</taxon>
        <taxon>Lecanorineae</taxon>
        <taxon>Parmeliaceae</taxon>
        <taxon>Alectoria</taxon>
    </lineage>
</organism>
<protein>
    <submittedName>
        <fullName evidence="2">Uncharacterized protein</fullName>
    </submittedName>
</protein>
<evidence type="ECO:0000313" key="2">
    <source>
        <dbReference type="EMBL" id="CAF9911030.1"/>
    </source>
</evidence>
<dbReference type="EMBL" id="CAJPDR010000046">
    <property type="protein sequence ID" value="CAF9911030.1"/>
    <property type="molecule type" value="Genomic_DNA"/>
</dbReference>
<dbReference type="Proteomes" id="UP000664203">
    <property type="component" value="Unassembled WGS sequence"/>
</dbReference>
<dbReference type="OrthoDB" id="5315319at2759"/>
<keyword evidence="3" id="KW-1185">Reference proteome</keyword>